<evidence type="ECO:0000313" key="2">
    <source>
        <dbReference type="Proteomes" id="UP001491552"/>
    </source>
</evidence>
<accession>A0ABV1G3X5</accession>
<dbReference type="PROSITE" id="PS51257">
    <property type="entry name" value="PROKAR_LIPOPROTEIN"/>
    <property type="match status" value="1"/>
</dbReference>
<organism evidence="1 2">
    <name type="scientific">Faecousia intestinalis</name>
    <dbReference type="NCBI Taxonomy" id="3133167"/>
    <lineage>
        <taxon>Bacteria</taxon>
        <taxon>Bacillati</taxon>
        <taxon>Bacillota</taxon>
        <taxon>Clostridia</taxon>
        <taxon>Eubacteriales</taxon>
        <taxon>Oscillospiraceae</taxon>
        <taxon>Faecousia</taxon>
    </lineage>
</organism>
<dbReference type="EMBL" id="JBBMFF010000116">
    <property type="protein sequence ID" value="MEQ2510075.1"/>
    <property type="molecule type" value="Genomic_DNA"/>
</dbReference>
<keyword evidence="2" id="KW-1185">Reference proteome</keyword>
<dbReference type="RefSeq" id="WP_349134778.1">
    <property type="nucleotide sequence ID" value="NZ_JBBMFF010000116.1"/>
</dbReference>
<sequence length="198" mass="21349">MKKRRIVSLLLAAAILAAALTGCANLKVGLMLLQHATGPYDPMDQVMEDRLNAILEAAVAQDAAAIKAQFAPNAIAAQPELDDQIEALFDYYDSENGEIDNISGRAGSASDGAGGKNGYYEMSGKIVSGEMYLVYIRAITEDTNDPDNVGVWALLLRRKADEADYPDGLSYHVKGEEDMIGIYVGLPAYRFDLGLPTE</sequence>
<dbReference type="Gene3D" id="3.10.450.50">
    <property type="match status" value="1"/>
</dbReference>
<evidence type="ECO:0000313" key="1">
    <source>
        <dbReference type="EMBL" id="MEQ2510075.1"/>
    </source>
</evidence>
<dbReference type="Proteomes" id="UP001491552">
    <property type="component" value="Unassembled WGS sequence"/>
</dbReference>
<name>A0ABV1G3X5_9FIRM</name>
<reference evidence="1 2" key="1">
    <citation type="submission" date="2024-03" db="EMBL/GenBank/DDBJ databases">
        <title>Human intestinal bacterial collection.</title>
        <authorList>
            <person name="Pauvert C."/>
            <person name="Hitch T.C.A."/>
            <person name="Clavel T."/>
        </authorList>
    </citation>
    <scope>NUCLEOTIDE SEQUENCE [LARGE SCALE GENOMIC DNA]</scope>
    <source>
        <strain evidence="1 2">CLA-AA-H192</strain>
    </source>
</reference>
<dbReference type="InterPro" id="IPR031344">
    <property type="entry name" value="DUF5104"/>
</dbReference>
<gene>
    <name evidence="1" type="ORF">WMO66_02225</name>
</gene>
<dbReference type="Pfam" id="PF17117">
    <property type="entry name" value="DUF5104"/>
    <property type="match status" value="1"/>
</dbReference>
<proteinExistence type="predicted"/>
<comment type="caution">
    <text evidence="1">The sequence shown here is derived from an EMBL/GenBank/DDBJ whole genome shotgun (WGS) entry which is preliminary data.</text>
</comment>
<protein>
    <submittedName>
        <fullName evidence="1">DUF5104 domain-containing protein</fullName>
    </submittedName>
</protein>